<sequence length="512" mass="54011">MDFNSLKEAAANLTLYDVKASVRKLQNAVMNYTEMEAKVREATNNEPWGCPTSVMQEIANGTYSYQLLNEIMPMIYKRFTEKAAEEWRQIYKALQLLEFLVKNGSERVVDDARSHISLLKMLRQFHFIDQNGKDQGVNVRNRAKELAELLSDVERIRTERKKSRTTRNKYTGVEGGAGFGGGMSSSRYGGFSSDDMGGSSGGGGYGGYSGGVYGDGGGFGGQASDFQDSGGHNETGSSRRDRFEEYDEYDEGAVAAPGRRQADASSSSSRRRGAERSSTTTKKPEPAKKEPEVDLFSFDDPISTSAPVPAPAAAPAASDDDEFDDFQSATPSVQTAAPSYNPISPPPASTMQFAAPQPLSAPKAANLTDLVGMASISPAPSTNQTPINYSAFSPPVASPTTQQPRPAGYQGTQPNYFTSVQVPSNQPAPISSASTGKSTTAAKSSSGGDAFGSLWSAASSGIKKTSTPSSGPALGQLAKEKASAGIWGTAAPASSTPQQQQNPGGALGDLLG</sequence>
<feature type="compositionally biased region" description="Basic residues" evidence="1">
    <location>
        <begin position="158"/>
        <end position="167"/>
    </location>
</feature>
<gene>
    <name evidence="3" type="ORF">B7463_g10953</name>
</gene>
<dbReference type="EMBL" id="NCSJ02000337">
    <property type="protein sequence ID" value="RFU25385.1"/>
    <property type="molecule type" value="Genomic_DNA"/>
</dbReference>
<dbReference type="PROSITE" id="PS50942">
    <property type="entry name" value="ENTH"/>
    <property type="match status" value="1"/>
</dbReference>
<feature type="region of interest" description="Disordered" evidence="1">
    <location>
        <begin position="219"/>
        <end position="357"/>
    </location>
</feature>
<dbReference type="FunFam" id="1.25.40.90:FF:000006">
    <property type="entry name" value="Clathrin interactor 1"/>
    <property type="match status" value="1"/>
</dbReference>
<dbReference type="GO" id="GO:0006897">
    <property type="term" value="P:endocytosis"/>
    <property type="evidence" value="ECO:0007669"/>
    <property type="project" value="TreeGrafter"/>
</dbReference>
<dbReference type="Pfam" id="PF01417">
    <property type="entry name" value="ENTH"/>
    <property type="match status" value="1"/>
</dbReference>
<dbReference type="OrthoDB" id="4033880at2759"/>
<dbReference type="GO" id="GO:0030276">
    <property type="term" value="F:clathrin binding"/>
    <property type="evidence" value="ECO:0007669"/>
    <property type="project" value="TreeGrafter"/>
</dbReference>
<feature type="compositionally biased region" description="Low complexity" evidence="1">
    <location>
        <begin position="489"/>
        <end position="501"/>
    </location>
</feature>
<dbReference type="OMA" id="WRQIYKG"/>
<evidence type="ECO:0000259" key="2">
    <source>
        <dbReference type="PROSITE" id="PS50942"/>
    </source>
</evidence>
<accession>A0A3E2GW30</accession>
<feature type="region of interest" description="Disordered" evidence="1">
    <location>
        <begin position="158"/>
        <end position="182"/>
    </location>
</feature>
<feature type="non-terminal residue" evidence="3">
    <location>
        <position position="512"/>
    </location>
</feature>
<feature type="region of interest" description="Disordered" evidence="1">
    <location>
        <begin position="374"/>
        <end position="512"/>
    </location>
</feature>
<feature type="compositionally biased region" description="Polar residues" evidence="1">
    <location>
        <begin position="224"/>
        <end position="236"/>
    </location>
</feature>
<dbReference type="CDD" id="cd16992">
    <property type="entry name" value="ENTH_Ent3"/>
    <property type="match status" value="1"/>
</dbReference>
<dbReference type="GO" id="GO:0005543">
    <property type="term" value="F:phospholipid binding"/>
    <property type="evidence" value="ECO:0007669"/>
    <property type="project" value="TreeGrafter"/>
</dbReference>
<feature type="compositionally biased region" description="Polar residues" evidence="1">
    <location>
        <begin position="398"/>
        <end position="429"/>
    </location>
</feature>
<feature type="compositionally biased region" description="Low complexity" evidence="1">
    <location>
        <begin position="431"/>
        <end position="448"/>
    </location>
</feature>
<dbReference type="GO" id="GO:0030125">
    <property type="term" value="C:clathrin vesicle coat"/>
    <property type="evidence" value="ECO:0007669"/>
    <property type="project" value="TreeGrafter"/>
</dbReference>
<feature type="compositionally biased region" description="Polar residues" evidence="1">
    <location>
        <begin position="327"/>
        <end position="342"/>
    </location>
</feature>
<comment type="caution">
    <text evidence="3">The sequence shown here is derived from an EMBL/GenBank/DDBJ whole genome shotgun (WGS) entry which is preliminary data.</text>
</comment>
<dbReference type="Proteomes" id="UP000258309">
    <property type="component" value="Unassembled WGS sequence"/>
</dbReference>
<protein>
    <recommendedName>
        <fullName evidence="2">ENTH domain-containing protein</fullName>
    </recommendedName>
</protein>
<feature type="non-terminal residue" evidence="3">
    <location>
        <position position="1"/>
    </location>
</feature>
<dbReference type="STRING" id="5539.A0A3E2GW30"/>
<evidence type="ECO:0000313" key="3">
    <source>
        <dbReference type="EMBL" id="RFU25385.1"/>
    </source>
</evidence>
<feature type="compositionally biased region" description="Basic and acidic residues" evidence="1">
    <location>
        <begin position="282"/>
        <end position="292"/>
    </location>
</feature>
<evidence type="ECO:0000256" key="1">
    <source>
        <dbReference type="SAM" id="MobiDB-lite"/>
    </source>
</evidence>
<dbReference type="InterPro" id="IPR013809">
    <property type="entry name" value="ENTH"/>
</dbReference>
<name>A0A3E2GW30_SCYLI</name>
<dbReference type="AlphaFoldDB" id="A0A3E2GW30"/>
<proteinExistence type="predicted"/>
<feature type="compositionally biased region" description="Polar residues" evidence="1">
    <location>
        <begin position="378"/>
        <end position="391"/>
    </location>
</feature>
<dbReference type="SMART" id="SM00273">
    <property type="entry name" value="ENTH"/>
    <property type="match status" value="1"/>
</dbReference>
<organism evidence="3 4">
    <name type="scientific">Scytalidium lignicola</name>
    <name type="common">Hyphomycete</name>
    <dbReference type="NCBI Taxonomy" id="5539"/>
    <lineage>
        <taxon>Eukaryota</taxon>
        <taxon>Fungi</taxon>
        <taxon>Dikarya</taxon>
        <taxon>Ascomycota</taxon>
        <taxon>Pezizomycotina</taxon>
        <taxon>Leotiomycetes</taxon>
        <taxon>Leotiomycetes incertae sedis</taxon>
        <taxon>Scytalidium</taxon>
    </lineage>
</organism>
<dbReference type="GO" id="GO:0005829">
    <property type="term" value="C:cytosol"/>
    <property type="evidence" value="ECO:0007669"/>
    <property type="project" value="GOC"/>
</dbReference>
<feature type="domain" description="ENTH" evidence="2">
    <location>
        <begin position="27"/>
        <end position="160"/>
    </location>
</feature>
<dbReference type="PANTHER" id="PTHR12276">
    <property type="entry name" value="EPSIN/ENT-RELATED"/>
    <property type="match status" value="1"/>
</dbReference>
<dbReference type="InterPro" id="IPR008942">
    <property type="entry name" value="ENTH_VHS"/>
</dbReference>
<dbReference type="GO" id="GO:0005768">
    <property type="term" value="C:endosome"/>
    <property type="evidence" value="ECO:0007669"/>
    <property type="project" value="TreeGrafter"/>
</dbReference>
<dbReference type="GO" id="GO:0006895">
    <property type="term" value="P:Golgi to endosome transport"/>
    <property type="evidence" value="ECO:0007669"/>
    <property type="project" value="TreeGrafter"/>
</dbReference>
<reference evidence="3 4" key="1">
    <citation type="submission" date="2018-05" db="EMBL/GenBank/DDBJ databases">
        <title>Draft genome sequence of Scytalidium lignicola DSM 105466, a ubiquitous saprotrophic fungus.</title>
        <authorList>
            <person name="Buettner E."/>
            <person name="Gebauer A.M."/>
            <person name="Hofrichter M."/>
            <person name="Liers C."/>
            <person name="Kellner H."/>
        </authorList>
    </citation>
    <scope>NUCLEOTIDE SEQUENCE [LARGE SCALE GENOMIC DNA]</scope>
    <source>
        <strain evidence="3 4">DSM 105466</strain>
    </source>
</reference>
<keyword evidence="4" id="KW-1185">Reference proteome</keyword>
<dbReference type="Gene3D" id="1.25.40.90">
    <property type="match status" value="1"/>
</dbReference>
<dbReference type="GO" id="GO:0005886">
    <property type="term" value="C:plasma membrane"/>
    <property type="evidence" value="ECO:0007669"/>
    <property type="project" value="TreeGrafter"/>
</dbReference>
<evidence type="ECO:0000313" key="4">
    <source>
        <dbReference type="Proteomes" id="UP000258309"/>
    </source>
</evidence>
<feature type="compositionally biased region" description="Polar residues" evidence="1">
    <location>
        <begin position="456"/>
        <end position="470"/>
    </location>
</feature>
<dbReference type="PANTHER" id="PTHR12276:SF45">
    <property type="entry name" value="CLATHRIN INTERACTOR 1"/>
    <property type="match status" value="1"/>
</dbReference>
<feature type="compositionally biased region" description="Gly residues" evidence="1">
    <location>
        <begin position="173"/>
        <end position="182"/>
    </location>
</feature>
<dbReference type="SUPFAM" id="SSF48464">
    <property type="entry name" value="ENTH/VHS domain"/>
    <property type="match status" value="1"/>
</dbReference>